<evidence type="ECO:0000313" key="2">
    <source>
        <dbReference type="EMBL" id="WZN58891.1"/>
    </source>
</evidence>
<feature type="region of interest" description="Disordered" evidence="1">
    <location>
        <begin position="104"/>
        <end position="220"/>
    </location>
</feature>
<sequence length="491" mass="54928">MTSQRRSSGMNVLKDLIKEGNKAVTHCKAGGAFLSKVNFPEISSYDKEIGRKAFETSKKSLLDAISSMPREHARLLEAGIEPMYYVQKPENKYSRRISTNFSNLRQGVSLGQKEPSKDAGGTPGLKKKNVRMTLRKKLRGEEITASNTSKPGIKDRRFSVLSSLIRPDSPGGVESPQIKFSPTKKGISNPKQGDQGKGKGKGGRGSVQPRSISAAAHRRTANVVTEVEKMKVGLDDTLKQRLGRFKRDRISTYRRKFNALCGDSAGMQADEVMSRPITAPVWSKNTQLTMKPEMQTRRPHTREVLYNSSANNVSQELAKARCWAEIEATQEAILRMEDQAWCSVLMAKLSKSSNRSTGLLHGESLILDEVTKSLVEGSHFGQQELISILKQFSQDDFLSKDVEELVSILVRATDMTMEALEKCYTEILGAVTAHEALNCLDANQKQNMISKRFKDSRRHRAETTANLYIQKYRKKISSDTSVQHLLKRMNK</sequence>
<accession>A0AAX4NZJ9</accession>
<evidence type="ECO:0000256" key="1">
    <source>
        <dbReference type="SAM" id="MobiDB-lite"/>
    </source>
</evidence>
<protein>
    <submittedName>
        <fullName evidence="2">Uncharacterized protein</fullName>
    </submittedName>
</protein>
<gene>
    <name evidence="2" type="ORF">HKI87_01g04150</name>
</gene>
<keyword evidence="3" id="KW-1185">Reference proteome</keyword>
<dbReference type="AlphaFoldDB" id="A0AAX4NZJ9"/>
<reference evidence="2 3" key="1">
    <citation type="submission" date="2024-03" db="EMBL/GenBank/DDBJ databases">
        <title>Complete genome sequence of the green alga Chloropicon roscoffensis RCC1871.</title>
        <authorList>
            <person name="Lemieux C."/>
            <person name="Pombert J.-F."/>
            <person name="Otis C."/>
            <person name="Turmel M."/>
        </authorList>
    </citation>
    <scope>NUCLEOTIDE SEQUENCE [LARGE SCALE GENOMIC DNA]</scope>
    <source>
        <strain evidence="2 3">RCC1871</strain>
    </source>
</reference>
<evidence type="ECO:0000313" key="3">
    <source>
        <dbReference type="Proteomes" id="UP001472866"/>
    </source>
</evidence>
<proteinExistence type="predicted"/>
<name>A0AAX4NZJ9_9CHLO</name>
<dbReference type="Proteomes" id="UP001472866">
    <property type="component" value="Chromosome 01"/>
</dbReference>
<feature type="compositionally biased region" description="Basic residues" evidence="1">
    <location>
        <begin position="125"/>
        <end position="138"/>
    </location>
</feature>
<dbReference type="EMBL" id="CP151501">
    <property type="protein sequence ID" value="WZN58891.1"/>
    <property type="molecule type" value="Genomic_DNA"/>
</dbReference>
<organism evidence="2 3">
    <name type="scientific">Chloropicon roscoffensis</name>
    <dbReference type="NCBI Taxonomy" id="1461544"/>
    <lineage>
        <taxon>Eukaryota</taxon>
        <taxon>Viridiplantae</taxon>
        <taxon>Chlorophyta</taxon>
        <taxon>Chloropicophyceae</taxon>
        <taxon>Chloropicales</taxon>
        <taxon>Chloropicaceae</taxon>
        <taxon>Chloropicon</taxon>
    </lineage>
</organism>